<dbReference type="OrthoDB" id="5395343at2759"/>
<dbReference type="EMBL" id="MU001876">
    <property type="protein sequence ID" value="KAF2794891.1"/>
    <property type="molecule type" value="Genomic_DNA"/>
</dbReference>
<dbReference type="GO" id="GO:0006270">
    <property type="term" value="P:DNA replication initiation"/>
    <property type="evidence" value="ECO:0007669"/>
    <property type="project" value="InterPro"/>
</dbReference>
<sequence>MSSYAQQTRTMLQSVSKNPSLILGLPAKRDFESKPQLPSKRKRDSICGLGAFTKPFVIKPCPESPYDKPAIFKPIRIIARAQLPLTFLDTSPNSDFPPNRLFAANIEILERYHESHNKETSLPRVLVARYEANKTLYAIERVEPHVYSLCKLACWLKEKDVADLWDPLNMTRYPTFPSLETTDADSGGWWQQAAMKVEPEERPTKRARISMLRPKPEPAEVTPSPRVPSLANFENETAGIAIGSVPEIHIEPPSPQQLLETLVQQYLNEVYISKTSLAYFAKGPIARLRTAFTSPEEGSPPTYELVTFLRSMLLSHKAGEKKYREKLPEIIKSIPPGDYSDDDQADGPSKPKKSKKKVKLSREGVYPHEEAIVKSWWMAEMSNLETYGEETIDQRIKRRIGELRVRETLAQMILMLEIIALEALSTYKEPSEADQTATGEIQTQGETQAKPKKRKRKLDDIKLVLDLLLDKLCIWQSVDQDGILDFDAKPSKRENVIDGLGKSGSSDRLQSFCMEVIIPFYMSRLPEQAMMINKKLGGPAHTSPPKRKATKAPTTSRKSGEPKEPEAKKSRRTLARVATDTTAHVTRRRPTPSLHRSTTDSALLNGIKREGSEVPLGAIPFQRSPSNAARHSMSQLKHLKGREIDLTTPSAAVSAKLQQKKRVEEDLKEAILALKKPNRGLAAGIYVDDVERRGVGSSKSKKAPSATRKVSKDVQVSATPRAVRRTKNIERTPFHDPFVRDHDAPPSSNFCIPSSGVRQTAPTIAETPSKPPSRADLTGPARKIIFATPVKGRAPAPESSAIFSTPIQAASPQTSFAAETSVFCTPMKSLASSPPNPAPAPAPVVSATPTKEGATTRHLPMTVFSTPAKRIEEPSDNIFDALGWNDDDDLL</sequence>
<dbReference type="InterPro" id="IPR042511">
    <property type="entry name" value="Sld3"/>
</dbReference>
<feature type="region of interest" description="Disordered" evidence="1">
    <location>
        <begin position="829"/>
        <end position="891"/>
    </location>
</feature>
<organism evidence="3 4">
    <name type="scientific">Melanomma pulvis-pyrius CBS 109.77</name>
    <dbReference type="NCBI Taxonomy" id="1314802"/>
    <lineage>
        <taxon>Eukaryota</taxon>
        <taxon>Fungi</taxon>
        <taxon>Dikarya</taxon>
        <taxon>Ascomycota</taxon>
        <taxon>Pezizomycotina</taxon>
        <taxon>Dothideomycetes</taxon>
        <taxon>Pleosporomycetidae</taxon>
        <taxon>Pleosporales</taxon>
        <taxon>Melanommataceae</taxon>
        <taxon>Melanomma</taxon>
    </lineage>
</organism>
<proteinExistence type="predicted"/>
<name>A0A6A6XF05_9PLEO</name>
<feature type="compositionally biased region" description="Polar residues" evidence="1">
    <location>
        <begin position="433"/>
        <end position="447"/>
    </location>
</feature>
<dbReference type="InterPro" id="IPR013948">
    <property type="entry name" value="DNA_replication_reg_Sld3_C"/>
</dbReference>
<evidence type="ECO:0000313" key="4">
    <source>
        <dbReference type="Proteomes" id="UP000799757"/>
    </source>
</evidence>
<protein>
    <recommendedName>
        <fullName evidence="2">DNA replication regulator Sld3 C-terminal domain-containing protein</fullName>
    </recommendedName>
</protein>
<feature type="region of interest" description="Disordered" evidence="1">
    <location>
        <begin position="332"/>
        <end position="361"/>
    </location>
</feature>
<evidence type="ECO:0000313" key="3">
    <source>
        <dbReference type="EMBL" id="KAF2794891.1"/>
    </source>
</evidence>
<dbReference type="Proteomes" id="UP000799757">
    <property type="component" value="Unassembled WGS sequence"/>
</dbReference>
<dbReference type="AlphaFoldDB" id="A0A6A6XF05"/>
<feature type="region of interest" description="Disordered" evidence="1">
    <location>
        <begin position="535"/>
        <end position="603"/>
    </location>
</feature>
<feature type="region of interest" description="Disordered" evidence="1">
    <location>
        <begin position="432"/>
        <end position="453"/>
    </location>
</feature>
<gene>
    <name evidence="3" type="ORF">K505DRAFT_324445</name>
</gene>
<evidence type="ECO:0000256" key="1">
    <source>
        <dbReference type="SAM" id="MobiDB-lite"/>
    </source>
</evidence>
<feature type="compositionally biased region" description="Basic and acidic residues" evidence="1">
    <location>
        <begin position="558"/>
        <end position="568"/>
    </location>
</feature>
<dbReference type="Pfam" id="PF08639">
    <property type="entry name" value="Sld3_STD"/>
    <property type="match status" value="1"/>
</dbReference>
<evidence type="ECO:0000259" key="2">
    <source>
        <dbReference type="Pfam" id="PF08639"/>
    </source>
</evidence>
<reference evidence="3" key="1">
    <citation type="journal article" date="2020" name="Stud. Mycol.">
        <title>101 Dothideomycetes genomes: a test case for predicting lifestyles and emergence of pathogens.</title>
        <authorList>
            <person name="Haridas S."/>
            <person name="Albert R."/>
            <person name="Binder M."/>
            <person name="Bloem J."/>
            <person name="Labutti K."/>
            <person name="Salamov A."/>
            <person name="Andreopoulos B."/>
            <person name="Baker S."/>
            <person name="Barry K."/>
            <person name="Bills G."/>
            <person name="Bluhm B."/>
            <person name="Cannon C."/>
            <person name="Castanera R."/>
            <person name="Culley D."/>
            <person name="Daum C."/>
            <person name="Ezra D."/>
            <person name="Gonzalez J."/>
            <person name="Henrissat B."/>
            <person name="Kuo A."/>
            <person name="Liang C."/>
            <person name="Lipzen A."/>
            <person name="Lutzoni F."/>
            <person name="Magnuson J."/>
            <person name="Mondo S."/>
            <person name="Nolan M."/>
            <person name="Ohm R."/>
            <person name="Pangilinan J."/>
            <person name="Park H.-J."/>
            <person name="Ramirez L."/>
            <person name="Alfaro M."/>
            <person name="Sun H."/>
            <person name="Tritt A."/>
            <person name="Yoshinaga Y."/>
            <person name="Zwiers L.-H."/>
            <person name="Turgeon B."/>
            <person name="Goodwin S."/>
            <person name="Spatafora J."/>
            <person name="Crous P."/>
            <person name="Grigoriev I."/>
        </authorList>
    </citation>
    <scope>NUCLEOTIDE SEQUENCE</scope>
    <source>
        <strain evidence="3">CBS 109.77</strain>
    </source>
</reference>
<dbReference type="GO" id="GO:0031261">
    <property type="term" value="C:DNA replication preinitiation complex"/>
    <property type="evidence" value="ECO:0007669"/>
    <property type="project" value="TreeGrafter"/>
</dbReference>
<dbReference type="PANTHER" id="PTHR28067:SF1">
    <property type="entry name" value="DNA REPLICATION REGULATOR SLD3"/>
    <property type="match status" value="1"/>
</dbReference>
<feature type="domain" description="DNA replication regulator Sld3 C-terminal" evidence="2">
    <location>
        <begin position="258"/>
        <end position="790"/>
    </location>
</feature>
<feature type="compositionally biased region" description="Basic residues" evidence="1">
    <location>
        <begin position="350"/>
        <end position="359"/>
    </location>
</feature>
<keyword evidence="4" id="KW-1185">Reference proteome</keyword>
<dbReference type="PANTHER" id="PTHR28067">
    <property type="entry name" value="DNA REPLICATION REGULATOR SLD3"/>
    <property type="match status" value="1"/>
</dbReference>
<feature type="region of interest" description="Disordered" evidence="1">
    <location>
        <begin position="694"/>
        <end position="718"/>
    </location>
</feature>
<dbReference type="Gene3D" id="1.20.58.2130">
    <property type="match status" value="1"/>
</dbReference>
<accession>A0A6A6XF05</accession>